<feature type="domain" description="Cation/H+ exchanger transmembrane" evidence="12">
    <location>
        <begin position="26"/>
        <end position="433"/>
    </location>
</feature>
<dbReference type="STRING" id="5288.A0A5C5FYQ8"/>
<evidence type="ECO:0000313" key="14">
    <source>
        <dbReference type="Proteomes" id="UP000311382"/>
    </source>
</evidence>
<keyword evidence="3" id="KW-0813">Transport</keyword>
<accession>A0A5C5FYQ8</accession>
<comment type="subcellular location">
    <subcellularLocation>
        <location evidence="1">Membrane</location>
        <topology evidence="1">Multi-pass membrane protein</topology>
    </subcellularLocation>
</comment>
<evidence type="ECO:0000256" key="6">
    <source>
        <dbReference type="ARBA" id="ARBA00022989"/>
    </source>
</evidence>
<dbReference type="GO" id="GO:0042391">
    <property type="term" value="P:regulation of membrane potential"/>
    <property type="evidence" value="ECO:0007669"/>
    <property type="project" value="InterPro"/>
</dbReference>
<dbReference type="Proteomes" id="UP000311382">
    <property type="component" value="Unassembled WGS sequence"/>
</dbReference>
<evidence type="ECO:0000256" key="1">
    <source>
        <dbReference type="ARBA" id="ARBA00004141"/>
    </source>
</evidence>
<dbReference type="FunFam" id="1.20.1530.20:FF:000015">
    <property type="entry name" value="Na(+)/H(+) antiporter 2"/>
    <property type="match status" value="1"/>
</dbReference>
<dbReference type="InterPro" id="IPR004712">
    <property type="entry name" value="Na+/H+_antiporter_fungi"/>
</dbReference>
<keyword evidence="6 11" id="KW-1133">Transmembrane helix</keyword>
<feature type="transmembrane region" description="Helical" evidence="11">
    <location>
        <begin position="369"/>
        <end position="390"/>
    </location>
</feature>
<evidence type="ECO:0000256" key="9">
    <source>
        <dbReference type="ARBA" id="ARBA00023136"/>
    </source>
</evidence>
<dbReference type="GO" id="GO:0015385">
    <property type="term" value="F:sodium:proton antiporter activity"/>
    <property type="evidence" value="ECO:0007669"/>
    <property type="project" value="InterPro"/>
</dbReference>
<dbReference type="GO" id="GO:0030007">
    <property type="term" value="P:intracellular potassium ion homeostasis"/>
    <property type="evidence" value="ECO:0007669"/>
    <property type="project" value="TreeGrafter"/>
</dbReference>
<keyword evidence="7" id="KW-0915">Sodium</keyword>
<dbReference type="GO" id="GO:0036376">
    <property type="term" value="P:sodium ion export across plasma membrane"/>
    <property type="evidence" value="ECO:0007669"/>
    <property type="project" value="InterPro"/>
</dbReference>
<dbReference type="PANTHER" id="PTHR31382:SF4">
    <property type="entry name" value="NA(+)_H(+) ANTIPORTER"/>
    <property type="match status" value="1"/>
</dbReference>
<evidence type="ECO:0000256" key="5">
    <source>
        <dbReference type="ARBA" id="ARBA00022692"/>
    </source>
</evidence>
<feature type="transmembrane region" description="Helical" evidence="11">
    <location>
        <begin position="179"/>
        <end position="198"/>
    </location>
</feature>
<comment type="similarity">
    <text evidence="2">Belongs to the fungal Na(+)/H(+) exchanger family.</text>
</comment>
<evidence type="ECO:0000256" key="3">
    <source>
        <dbReference type="ARBA" id="ARBA00022448"/>
    </source>
</evidence>
<feature type="transmembrane region" description="Helical" evidence="11">
    <location>
        <begin position="253"/>
        <end position="269"/>
    </location>
</feature>
<evidence type="ECO:0000256" key="8">
    <source>
        <dbReference type="ARBA" id="ARBA00023065"/>
    </source>
</evidence>
<feature type="transmembrane region" description="Helical" evidence="11">
    <location>
        <begin position="43"/>
        <end position="62"/>
    </location>
</feature>
<feature type="transmembrane region" description="Helical" evidence="11">
    <location>
        <begin position="410"/>
        <end position="435"/>
    </location>
</feature>
<sequence length="448" mass="49154">HELFSVVTEVNIVHLAITLLSLFITFFGLFSGFVKERLYVGEAIIATCFGIAFSGYAAGIFAPRTWAEGHHTDELTLELTRIVIALSVFAVGVELPKAYVWRHWRGLAMLLGPIMLLGWMTSGALMYAIIPGLEFLPALVLAAAVTPTDPILASSVVGKGKYAQEHVPSHIRHILQAESGCNDGAAFPFLYLALFILLRGEHSVGEAIGYWIVLVLLYQILLGIIIGAAVGIIARKILKFSKRRELIDRESMVAMYVALALLVTGLTTLAGSDDLLAAFACGTAFAWDDWFTESIEESNFSSTIDLLANCAIFIYIGATMPFNAWQSENTTLTWWRMLLLCIGILTLRRLPTMYALYHWIPDIKTTREAVFAGHFGPMGVGAIFIATLAAEKLPTPNIPPENNVETLALMIVPVTYCIVLSSILVHGLSISFFTLGRRVHSRVASFSR</sequence>
<gene>
    <name evidence="13" type="ORF">DMC30DRAFT_344734</name>
</gene>
<feature type="transmembrane region" description="Helical" evidence="11">
    <location>
        <begin position="107"/>
        <end position="130"/>
    </location>
</feature>
<dbReference type="InterPro" id="IPR006153">
    <property type="entry name" value="Cation/H_exchanger_TM"/>
</dbReference>
<dbReference type="GO" id="GO:0005886">
    <property type="term" value="C:plasma membrane"/>
    <property type="evidence" value="ECO:0007669"/>
    <property type="project" value="InterPro"/>
</dbReference>
<evidence type="ECO:0000313" key="13">
    <source>
        <dbReference type="EMBL" id="TNY22027.1"/>
    </source>
</evidence>
<protein>
    <submittedName>
        <fullName evidence="13">Cation/H+ exchanger</fullName>
    </submittedName>
</protein>
<dbReference type="EMBL" id="SOZI01000032">
    <property type="protein sequence ID" value="TNY22027.1"/>
    <property type="molecule type" value="Genomic_DNA"/>
</dbReference>
<comment type="caution">
    <text evidence="13">The sequence shown here is derived from an EMBL/GenBank/DDBJ whole genome shotgun (WGS) entry which is preliminary data.</text>
</comment>
<keyword evidence="9 11" id="KW-0472">Membrane</keyword>
<dbReference type="GO" id="GO:0120029">
    <property type="term" value="P:proton export across plasma membrane"/>
    <property type="evidence" value="ECO:0007669"/>
    <property type="project" value="InterPro"/>
</dbReference>
<evidence type="ECO:0000256" key="11">
    <source>
        <dbReference type="SAM" id="Phobius"/>
    </source>
</evidence>
<feature type="non-terminal residue" evidence="13">
    <location>
        <position position="448"/>
    </location>
</feature>
<feature type="non-terminal residue" evidence="13">
    <location>
        <position position="1"/>
    </location>
</feature>
<evidence type="ECO:0000256" key="2">
    <source>
        <dbReference type="ARBA" id="ARBA00005248"/>
    </source>
</evidence>
<keyword evidence="5 11" id="KW-0812">Transmembrane</keyword>
<evidence type="ECO:0000256" key="4">
    <source>
        <dbReference type="ARBA" id="ARBA00022449"/>
    </source>
</evidence>
<feature type="transmembrane region" description="Helical" evidence="11">
    <location>
        <begin position="136"/>
        <end position="158"/>
    </location>
</feature>
<keyword evidence="8" id="KW-0406">Ion transport</keyword>
<feature type="transmembrane region" description="Helical" evidence="11">
    <location>
        <begin position="210"/>
        <end position="233"/>
    </location>
</feature>
<keyword evidence="14" id="KW-1185">Reference proteome</keyword>
<dbReference type="PANTHER" id="PTHR31382">
    <property type="entry name" value="NA(+)/H(+) ANTIPORTER"/>
    <property type="match status" value="1"/>
</dbReference>
<keyword evidence="10" id="KW-0739">Sodium transport</keyword>
<feature type="transmembrane region" description="Helical" evidence="11">
    <location>
        <begin position="334"/>
        <end position="357"/>
    </location>
</feature>
<reference evidence="13 14" key="1">
    <citation type="submission" date="2019-03" db="EMBL/GenBank/DDBJ databases">
        <title>Rhodosporidium diobovatum UCD-FST 08-225 genome sequencing, assembly, and annotation.</title>
        <authorList>
            <person name="Fakankun I.U."/>
            <person name="Fristensky B."/>
            <person name="Levin D.B."/>
        </authorList>
    </citation>
    <scope>NUCLEOTIDE SEQUENCE [LARGE SCALE GENOMIC DNA]</scope>
    <source>
        <strain evidence="13 14">UCD-FST 08-225</strain>
    </source>
</reference>
<organism evidence="13 14">
    <name type="scientific">Rhodotorula diobovata</name>
    <dbReference type="NCBI Taxonomy" id="5288"/>
    <lineage>
        <taxon>Eukaryota</taxon>
        <taxon>Fungi</taxon>
        <taxon>Dikarya</taxon>
        <taxon>Basidiomycota</taxon>
        <taxon>Pucciniomycotina</taxon>
        <taxon>Microbotryomycetes</taxon>
        <taxon>Sporidiobolales</taxon>
        <taxon>Sporidiobolaceae</taxon>
        <taxon>Rhodotorula</taxon>
    </lineage>
</organism>
<dbReference type="Pfam" id="PF00999">
    <property type="entry name" value="Na_H_Exchanger"/>
    <property type="match status" value="1"/>
</dbReference>
<name>A0A5C5FYQ8_9BASI</name>
<evidence type="ECO:0000256" key="10">
    <source>
        <dbReference type="ARBA" id="ARBA00023201"/>
    </source>
</evidence>
<feature type="transmembrane region" description="Helical" evidence="11">
    <location>
        <begin position="82"/>
        <end position="100"/>
    </location>
</feature>
<proteinExistence type="inferred from homology"/>
<dbReference type="AlphaFoldDB" id="A0A5C5FYQ8"/>
<feature type="transmembrane region" description="Helical" evidence="11">
    <location>
        <begin position="12"/>
        <end position="31"/>
    </location>
</feature>
<dbReference type="OrthoDB" id="2190219at2759"/>
<evidence type="ECO:0000259" key="12">
    <source>
        <dbReference type="Pfam" id="PF00999"/>
    </source>
</evidence>
<evidence type="ECO:0000256" key="7">
    <source>
        <dbReference type="ARBA" id="ARBA00023053"/>
    </source>
</evidence>
<keyword evidence="4" id="KW-0050">Antiport</keyword>